<dbReference type="EMBL" id="VXIT01000017">
    <property type="protein sequence ID" value="KAA6407499.1"/>
    <property type="molecule type" value="Genomic_DNA"/>
</dbReference>
<dbReference type="AlphaFoldDB" id="A0A5M8PDT8"/>
<sequence length="154" mass="16419">MATEVASSCRATITDVYEVWAIPATKLAVPLSTSTLPILVGAVVVVSKAVLDPEHDVFSRPSLLFRRGPIGDLVGPNEQSSFVPESTLTCFPPSSTDVAELRAAATAGNRFKNTQRSRTRTDALYMLATVSKLHKALTVTTLPSSFFGGLHETA</sequence>
<proteinExistence type="predicted"/>
<organism evidence="1 2">
    <name type="scientific">Lasallia pustulata</name>
    <dbReference type="NCBI Taxonomy" id="136370"/>
    <lineage>
        <taxon>Eukaryota</taxon>
        <taxon>Fungi</taxon>
        <taxon>Dikarya</taxon>
        <taxon>Ascomycota</taxon>
        <taxon>Pezizomycotina</taxon>
        <taxon>Lecanoromycetes</taxon>
        <taxon>OSLEUM clade</taxon>
        <taxon>Umbilicariomycetidae</taxon>
        <taxon>Umbilicariales</taxon>
        <taxon>Umbilicariaceae</taxon>
        <taxon>Lasallia</taxon>
    </lineage>
</organism>
<reference evidence="1 2" key="1">
    <citation type="submission" date="2019-09" db="EMBL/GenBank/DDBJ databases">
        <title>The hologenome of the rock-dwelling lichen Lasallia pustulata.</title>
        <authorList>
            <person name="Greshake Tzovaras B."/>
            <person name="Segers F."/>
            <person name="Bicker A."/>
            <person name="Dal Grande F."/>
            <person name="Otte J."/>
            <person name="Hankeln T."/>
            <person name="Schmitt I."/>
            <person name="Ebersberger I."/>
        </authorList>
    </citation>
    <scope>NUCLEOTIDE SEQUENCE [LARGE SCALE GENOMIC DNA]</scope>
    <source>
        <strain evidence="1">A1-1</strain>
    </source>
</reference>
<name>A0A5M8PDT8_9LECA</name>
<evidence type="ECO:0000313" key="1">
    <source>
        <dbReference type="EMBL" id="KAA6407499.1"/>
    </source>
</evidence>
<protein>
    <submittedName>
        <fullName evidence="1">Uncharacterized protein</fullName>
    </submittedName>
</protein>
<gene>
    <name evidence="1" type="ORF">FRX48_08742</name>
</gene>
<accession>A0A5M8PDT8</accession>
<comment type="caution">
    <text evidence="1">The sequence shown here is derived from an EMBL/GenBank/DDBJ whole genome shotgun (WGS) entry which is preliminary data.</text>
</comment>
<dbReference type="Proteomes" id="UP000324767">
    <property type="component" value="Unassembled WGS sequence"/>
</dbReference>
<evidence type="ECO:0000313" key="2">
    <source>
        <dbReference type="Proteomes" id="UP000324767"/>
    </source>
</evidence>